<sequence>MKRIICLLFLAQLFTVHAENWPEINFPPKAQVQIVADDMEYNGYPMRTWAVMVPGNKDKVIKFFMNQWQSSSEKFSAVDFNGDFIINSLQPPFLLTARISEDLGQTRVLVGITKNLDENALNKVARTRFPKPSNTDVISEVKSKDPLKQGTTTILLSERGLSSTYHFYKDYYRRAGWQGVRDILDTTEGKASLRFNRGTEFVDVSFSTRDSHVYIVANQVKEGN</sequence>
<proteinExistence type="predicted"/>
<keyword evidence="3" id="KW-1185">Reference proteome</keyword>
<organism evidence="2 3">
    <name type="scientific">Shewanella corallii</name>
    <dbReference type="NCBI Taxonomy" id="560080"/>
    <lineage>
        <taxon>Bacteria</taxon>
        <taxon>Pseudomonadati</taxon>
        <taxon>Pseudomonadota</taxon>
        <taxon>Gammaproteobacteria</taxon>
        <taxon>Alteromonadales</taxon>
        <taxon>Shewanellaceae</taxon>
        <taxon>Shewanella</taxon>
    </lineage>
</organism>
<feature type="signal peptide" evidence="1">
    <location>
        <begin position="1"/>
        <end position="18"/>
    </location>
</feature>
<dbReference type="EMBL" id="JAKIKT010000002">
    <property type="protein sequence ID" value="MCL2913860.1"/>
    <property type="molecule type" value="Genomic_DNA"/>
</dbReference>
<evidence type="ECO:0000313" key="3">
    <source>
        <dbReference type="Proteomes" id="UP001202831"/>
    </source>
</evidence>
<comment type="caution">
    <text evidence="2">The sequence shown here is derived from an EMBL/GenBank/DDBJ whole genome shotgun (WGS) entry which is preliminary data.</text>
</comment>
<accession>A0ABT0N652</accession>
<evidence type="ECO:0008006" key="4">
    <source>
        <dbReference type="Google" id="ProtNLM"/>
    </source>
</evidence>
<gene>
    <name evidence="2" type="ORF">L2725_08645</name>
</gene>
<dbReference type="Proteomes" id="UP001202831">
    <property type="component" value="Unassembled WGS sequence"/>
</dbReference>
<keyword evidence="1" id="KW-0732">Signal</keyword>
<name>A0ABT0N652_9GAMM</name>
<evidence type="ECO:0000256" key="1">
    <source>
        <dbReference type="SAM" id="SignalP"/>
    </source>
</evidence>
<dbReference type="RefSeq" id="WP_249248569.1">
    <property type="nucleotide sequence ID" value="NZ_JAKIKT010000002.1"/>
</dbReference>
<evidence type="ECO:0000313" key="2">
    <source>
        <dbReference type="EMBL" id="MCL2913860.1"/>
    </source>
</evidence>
<reference evidence="2 3" key="1">
    <citation type="submission" date="2022-01" db="EMBL/GenBank/DDBJ databases">
        <title>Whole genome-based taxonomy of the Shewanellaceae.</title>
        <authorList>
            <person name="Martin-Rodriguez A.J."/>
        </authorList>
    </citation>
    <scope>NUCLEOTIDE SEQUENCE [LARGE SCALE GENOMIC DNA]</scope>
    <source>
        <strain evidence="2 3">DSM 21332</strain>
    </source>
</reference>
<protein>
    <recommendedName>
        <fullName evidence="4">Toxin co-regulated pilus biosynthesis protein Q C-terminal domain-containing protein</fullName>
    </recommendedName>
</protein>
<feature type="chain" id="PRO_5045329623" description="Toxin co-regulated pilus biosynthesis protein Q C-terminal domain-containing protein" evidence="1">
    <location>
        <begin position="19"/>
        <end position="224"/>
    </location>
</feature>